<organism evidence="1 2">
    <name type="scientific">Planobispora longispora</name>
    <dbReference type="NCBI Taxonomy" id="28887"/>
    <lineage>
        <taxon>Bacteria</taxon>
        <taxon>Bacillati</taxon>
        <taxon>Actinomycetota</taxon>
        <taxon>Actinomycetes</taxon>
        <taxon>Streptosporangiales</taxon>
        <taxon>Streptosporangiaceae</taxon>
        <taxon>Planobispora</taxon>
    </lineage>
</organism>
<protein>
    <submittedName>
        <fullName evidence="1">Uncharacterized protein</fullName>
    </submittedName>
</protein>
<sequence length="74" mass="8028">MSAVPFDQALTEAAQIFADARRRRDSLTPEQAAAEAYVPGGRSVEELTELIRAQRAEARAERLAAEARQLATSA</sequence>
<dbReference type="RefSeq" id="WP_203890784.1">
    <property type="nucleotide sequence ID" value="NZ_BOOH01000019.1"/>
</dbReference>
<dbReference type="AlphaFoldDB" id="A0A8J3W4V3"/>
<evidence type="ECO:0000313" key="2">
    <source>
        <dbReference type="Proteomes" id="UP000616724"/>
    </source>
</evidence>
<dbReference type="EMBL" id="BOOH01000019">
    <property type="protein sequence ID" value="GIH76172.1"/>
    <property type="molecule type" value="Genomic_DNA"/>
</dbReference>
<accession>A0A8J3W4V3</accession>
<name>A0A8J3W4V3_9ACTN</name>
<proteinExistence type="predicted"/>
<evidence type="ECO:0000313" key="1">
    <source>
        <dbReference type="EMBL" id="GIH76172.1"/>
    </source>
</evidence>
<dbReference type="Proteomes" id="UP000616724">
    <property type="component" value="Unassembled WGS sequence"/>
</dbReference>
<keyword evidence="2" id="KW-1185">Reference proteome</keyword>
<gene>
    <name evidence="1" type="ORF">Plo01_26010</name>
</gene>
<comment type="caution">
    <text evidence="1">The sequence shown here is derived from an EMBL/GenBank/DDBJ whole genome shotgun (WGS) entry which is preliminary data.</text>
</comment>
<reference evidence="1 2" key="1">
    <citation type="submission" date="2021-01" db="EMBL/GenBank/DDBJ databases">
        <title>Whole genome shotgun sequence of Planobispora longispora NBRC 13918.</title>
        <authorList>
            <person name="Komaki H."/>
            <person name="Tamura T."/>
        </authorList>
    </citation>
    <scope>NUCLEOTIDE SEQUENCE [LARGE SCALE GENOMIC DNA]</scope>
    <source>
        <strain evidence="1 2">NBRC 13918</strain>
    </source>
</reference>